<evidence type="ECO:0000256" key="1">
    <source>
        <dbReference type="ARBA" id="ARBA00004651"/>
    </source>
</evidence>
<dbReference type="GO" id="GO:0005886">
    <property type="term" value="C:plasma membrane"/>
    <property type="evidence" value="ECO:0007669"/>
    <property type="project" value="UniProtKB-SubCell"/>
</dbReference>
<comment type="subcellular location">
    <subcellularLocation>
        <location evidence="1">Cell membrane</location>
        <topology evidence="1">Multi-pass membrane protein</topology>
    </subcellularLocation>
</comment>
<evidence type="ECO:0000256" key="4">
    <source>
        <dbReference type="ARBA" id="ARBA00022989"/>
    </source>
</evidence>
<gene>
    <name evidence="9" type="ORF">NT6N_29500</name>
</gene>
<dbReference type="InterPro" id="IPR003838">
    <property type="entry name" value="ABC3_permease_C"/>
</dbReference>
<dbReference type="Pfam" id="PF02687">
    <property type="entry name" value="FtsX"/>
    <property type="match status" value="2"/>
</dbReference>
<feature type="transmembrane region" description="Helical" evidence="6">
    <location>
        <begin position="263"/>
        <end position="290"/>
    </location>
</feature>
<feature type="domain" description="MacB-like periplasmic core" evidence="8">
    <location>
        <begin position="30"/>
        <end position="202"/>
    </location>
</feature>
<organism evidence="9">
    <name type="scientific">Oceaniferula spumae</name>
    <dbReference type="NCBI Taxonomy" id="2979115"/>
    <lineage>
        <taxon>Bacteria</taxon>
        <taxon>Pseudomonadati</taxon>
        <taxon>Verrucomicrobiota</taxon>
        <taxon>Verrucomicrobiia</taxon>
        <taxon>Verrucomicrobiales</taxon>
        <taxon>Verrucomicrobiaceae</taxon>
        <taxon>Oceaniferula</taxon>
    </lineage>
</organism>
<feature type="transmembrane region" description="Helical" evidence="6">
    <location>
        <begin position="362"/>
        <end position="387"/>
    </location>
</feature>
<keyword evidence="5 6" id="KW-0472">Membrane</keyword>
<dbReference type="InterPro" id="IPR025857">
    <property type="entry name" value="MacB_PCD"/>
</dbReference>
<dbReference type="KEGG" id="osu:NT6N_29500"/>
<evidence type="ECO:0000259" key="8">
    <source>
        <dbReference type="Pfam" id="PF12704"/>
    </source>
</evidence>
<dbReference type="InterPro" id="IPR038766">
    <property type="entry name" value="Membrane_comp_ABC_pdt"/>
</dbReference>
<feature type="transmembrane region" description="Helical" evidence="6">
    <location>
        <begin position="439"/>
        <end position="460"/>
    </location>
</feature>
<keyword evidence="3 6" id="KW-0812">Transmembrane</keyword>
<feature type="transmembrane region" description="Helical" evidence="6">
    <location>
        <begin position="29"/>
        <end position="48"/>
    </location>
</feature>
<protein>
    <submittedName>
        <fullName evidence="9">Permease</fullName>
    </submittedName>
</protein>
<evidence type="ECO:0000256" key="5">
    <source>
        <dbReference type="ARBA" id="ARBA00023136"/>
    </source>
</evidence>
<dbReference type="PANTHER" id="PTHR30287">
    <property type="entry name" value="MEMBRANE COMPONENT OF PREDICTED ABC SUPERFAMILY METABOLITE UPTAKE TRANSPORTER"/>
    <property type="match status" value="1"/>
</dbReference>
<feature type="domain" description="ABC3 transporter permease C-terminal" evidence="7">
    <location>
        <begin position="744"/>
        <end position="859"/>
    </location>
</feature>
<feature type="transmembrane region" description="Helical" evidence="6">
    <location>
        <begin position="408"/>
        <end position="427"/>
    </location>
</feature>
<keyword evidence="2" id="KW-1003">Cell membrane</keyword>
<dbReference type="EMBL" id="AP026866">
    <property type="protein sequence ID" value="BDS07910.1"/>
    <property type="molecule type" value="Genomic_DNA"/>
</dbReference>
<dbReference type="AlphaFoldDB" id="A0AAT9FPP2"/>
<evidence type="ECO:0000313" key="9">
    <source>
        <dbReference type="EMBL" id="BDS07910.1"/>
    </source>
</evidence>
<feature type="transmembrane region" description="Helical" evidence="6">
    <location>
        <begin position="829"/>
        <end position="850"/>
    </location>
</feature>
<dbReference type="PANTHER" id="PTHR30287:SF1">
    <property type="entry name" value="INNER MEMBRANE PROTEIN"/>
    <property type="match status" value="1"/>
</dbReference>
<name>A0AAT9FPP2_9BACT</name>
<feature type="domain" description="ABC3 transporter permease C-terminal" evidence="7">
    <location>
        <begin position="269"/>
        <end position="392"/>
    </location>
</feature>
<reference evidence="9" key="1">
    <citation type="submission" date="2024-07" db="EMBL/GenBank/DDBJ databases">
        <title>Complete genome sequence of Verrucomicrobiaceae bacterium NT6N.</title>
        <authorList>
            <person name="Huang C."/>
            <person name="Takami H."/>
            <person name="Hamasaki K."/>
        </authorList>
    </citation>
    <scope>NUCLEOTIDE SEQUENCE</scope>
    <source>
        <strain evidence="9">NT6N</strain>
    </source>
</reference>
<evidence type="ECO:0000256" key="2">
    <source>
        <dbReference type="ARBA" id="ARBA00022475"/>
    </source>
</evidence>
<keyword evidence="4 6" id="KW-1133">Transmembrane helix</keyword>
<dbReference type="Pfam" id="PF12704">
    <property type="entry name" value="MacB_PCD"/>
    <property type="match status" value="1"/>
</dbReference>
<sequence length="869" mass="94555">MLSLLKHLFSAWAWKMAWRDSRPVRWKLLLFSASIVFGVAALVTIGSLRENLTKSVSSQAKSLLGADLMVSSREPYTDQTKEFIENIKDQGGAEAKEITFTTMLAVGDGSTPKLVSVRGLEPAFPFYGKVKTEPEDAWEKVQQSPGLIVEASFLKRMNAQVGDLARLGDKELPIMGVLMQAPPSGSGFAALSPTVVTSIDVIENSGLLGARSMVFYRSYFQLPTGLEAEALIEDNEELFVEQRLRKVTSKKRSENVEKAINRLYLFFNLIGFSALFLGGIGVAGAIHIHISERLQSVATLRCLGCSAARAFAVYLAQSIAMGVVGTVAGIVMGCAFVYLLKFVVASLPAGMIPFAVEVAPDWLVIAKAGVVGLLICISFALLPLLAVRKVSPLAALRREETAMSNKSSLRWVVILGLVVLAFLLTWMDSHDAVNGWKTALGYIAFLGFAFIFLTLAGKFLRWLTKLVSRPSWPFVIRQGIASLYRPNNQTGLFMVSIGLGTFLIFTLVLMQSILLQWLDPVRMENKPNIFLVDVPPEESTAVNQLITDSGVKALGNAPIITMRLTEIKGRPVAELTGPQSTAERRIPRWILRREFRSTYRGELTETEKLTAGEWTGPSVSLHPGEAIPVSFEEKIAEDLGVKVGDEVTVSLEGFGETKKLKIASLREVDWRSMDLNFFIVFPPGTIDDYVSFNVMAAHSPDDESTAVLQQAVFKRLPFVNSIDLSLILKTVQSVLAAASKTVQIMALFTVVTGGIVLLASILAGRRIRIRESVLLRTLGASRAQISQILAVEYTLLAMMATLAGSALALVASLLLGRLVFDGEAYSVPWLQLGAGIGLVIAITVVMGMLLSRGVASRPPLQILRSESGG</sequence>
<evidence type="ECO:0000256" key="6">
    <source>
        <dbReference type="SAM" id="Phobius"/>
    </source>
</evidence>
<feature type="transmembrane region" description="Helical" evidence="6">
    <location>
        <begin position="492"/>
        <end position="518"/>
    </location>
</feature>
<accession>A0AAT9FPP2</accession>
<proteinExistence type="predicted"/>
<evidence type="ECO:0000256" key="3">
    <source>
        <dbReference type="ARBA" id="ARBA00022692"/>
    </source>
</evidence>
<feature type="transmembrane region" description="Helical" evidence="6">
    <location>
        <begin position="785"/>
        <end position="809"/>
    </location>
</feature>
<evidence type="ECO:0000259" key="7">
    <source>
        <dbReference type="Pfam" id="PF02687"/>
    </source>
</evidence>
<feature type="transmembrane region" description="Helical" evidence="6">
    <location>
        <begin position="744"/>
        <end position="764"/>
    </location>
</feature>